<dbReference type="AlphaFoldDB" id="E6QMT5"/>
<gene>
    <name evidence="1" type="ORF">CARN6_2035</name>
</gene>
<dbReference type="SUPFAM" id="SSF63829">
    <property type="entry name" value="Calcium-dependent phosphotriesterase"/>
    <property type="match status" value="1"/>
</dbReference>
<dbReference type="PANTHER" id="PTHR35580">
    <property type="entry name" value="CELL SURFACE GLYCOPROTEIN (S-LAYER PROTEIN)-LIKE PROTEIN"/>
    <property type="match status" value="1"/>
</dbReference>
<dbReference type="InterPro" id="IPR010620">
    <property type="entry name" value="SBBP_repeat"/>
</dbReference>
<proteinExistence type="predicted"/>
<protein>
    <recommendedName>
        <fullName evidence="2">Beta-propeller repeat protein</fullName>
    </recommendedName>
</protein>
<name>E6QMT5_9ZZZZ</name>
<accession>E6QMT5</accession>
<dbReference type="PANTHER" id="PTHR35580:SF1">
    <property type="entry name" value="PHYTASE-LIKE DOMAIN-CONTAINING PROTEIN"/>
    <property type="match status" value="1"/>
</dbReference>
<dbReference type="EMBL" id="CABQ01000238">
    <property type="protein sequence ID" value="CBI08556.1"/>
    <property type="molecule type" value="Genomic_DNA"/>
</dbReference>
<comment type="caution">
    <text evidence="1">The sequence shown here is derived from an EMBL/GenBank/DDBJ whole genome shotgun (WGS) entry which is preliminary data.</text>
</comment>
<evidence type="ECO:0008006" key="2">
    <source>
        <dbReference type="Google" id="ProtNLM"/>
    </source>
</evidence>
<reference evidence="1" key="1">
    <citation type="submission" date="2009-10" db="EMBL/GenBank/DDBJ databases">
        <title>Diversity of trophic interactions inside an arsenic-rich microbial ecosystem.</title>
        <authorList>
            <person name="Bertin P.N."/>
            <person name="Heinrich-Salmeron A."/>
            <person name="Pelletier E."/>
            <person name="Goulhen-Chollet F."/>
            <person name="Arsene-Ploetze F."/>
            <person name="Gallien S."/>
            <person name="Calteau A."/>
            <person name="Vallenet D."/>
            <person name="Casiot C."/>
            <person name="Chane-Woon-Ming B."/>
            <person name="Giloteaux L."/>
            <person name="Barakat M."/>
            <person name="Bonnefoy V."/>
            <person name="Bruneel O."/>
            <person name="Chandler M."/>
            <person name="Cleiss J."/>
            <person name="Duran R."/>
            <person name="Elbaz-Poulichet F."/>
            <person name="Fonknechten N."/>
            <person name="Lauga B."/>
            <person name="Mornico D."/>
            <person name="Ortet P."/>
            <person name="Schaeffer C."/>
            <person name="Siguier P."/>
            <person name="Alexander Thil Smith A."/>
            <person name="Van Dorsselaer A."/>
            <person name="Weissenbach J."/>
            <person name="Medigue C."/>
            <person name="Le Paslier D."/>
        </authorList>
    </citation>
    <scope>NUCLEOTIDE SEQUENCE</scope>
</reference>
<dbReference type="InterPro" id="IPR052918">
    <property type="entry name" value="Motility_Chemotaxis_Reg"/>
</dbReference>
<dbReference type="Pfam" id="PF06739">
    <property type="entry name" value="SBBP"/>
    <property type="match status" value="1"/>
</dbReference>
<evidence type="ECO:0000313" key="1">
    <source>
        <dbReference type="EMBL" id="CBI08556.1"/>
    </source>
</evidence>
<sequence length="406" mass="41119">MQLVTQFGTGTYDATTKQGDTITGLAQDSDGNIYVAGYTAGNLAGSNGTVGILKGTLYKFDPNGNQVWARELTTGSGDTLGGVALTSSGVEIAGATMGAYPGMSNPSGTSEPFVAVYDSNGNLQWLKQYTSSYPVQVETMTLDSNGSLLLGGETGDSGGGQDLWLVRIDSLGALLWQQTYGTGAIDVMLSVSTDASGNVYAAGSTDGAFPGGPSNANGMPFVLKLDGTSGATVWLQQFKNDSVLSAMYASAVEATSNGYLYVLGEVGIYGTNAAIELVQMDPGTGSANWKFQFGAGGQNLPGGSVIVDASGNVYVAGMTRGALASGVTTGVQDVFLAKVSASGAAIWAQQMGTGKEEPALGSTGSAPVFLTAGANDVVLGGVTAGQFPGFSNPTQAVELFLAKFGE</sequence>
<organism evidence="1">
    <name type="scientific">mine drainage metagenome</name>
    <dbReference type="NCBI Taxonomy" id="410659"/>
    <lineage>
        <taxon>unclassified sequences</taxon>
        <taxon>metagenomes</taxon>
        <taxon>ecological metagenomes</taxon>
    </lineage>
</organism>